<protein>
    <recommendedName>
        <fullName evidence="1">NIDO domain-containing protein</fullName>
    </recommendedName>
</protein>
<evidence type="ECO:0000313" key="2">
    <source>
        <dbReference type="EnsemblMetazoa" id="XP_028513868.1"/>
    </source>
</evidence>
<dbReference type="Pfam" id="PF06119">
    <property type="entry name" value="NIDO"/>
    <property type="match status" value="1"/>
</dbReference>
<dbReference type="OMA" id="WADANIM"/>
<dbReference type="GO" id="GO:0007160">
    <property type="term" value="P:cell-matrix adhesion"/>
    <property type="evidence" value="ECO:0007669"/>
    <property type="project" value="InterPro"/>
</dbReference>
<dbReference type="InterPro" id="IPR051495">
    <property type="entry name" value="Epithelial_Barrier/Signaling"/>
</dbReference>
<evidence type="ECO:0000259" key="1">
    <source>
        <dbReference type="PROSITE" id="PS51220"/>
    </source>
</evidence>
<dbReference type="EnsemblMetazoa" id="XM_028658067.1">
    <property type="protein sequence ID" value="XP_028513868.1"/>
    <property type="gene ID" value="LOC110235748"/>
</dbReference>
<accession>A0A913YFS9</accession>
<dbReference type="OrthoDB" id="6236007at2759"/>
<keyword evidence="3" id="KW-1185">Reference proteome</keyword>
<sequence>MINAHWPFNNPASRWTMQALLTTIFFVFTHIEILSSSSIDLDNLILFGKNNGDILLPPGDDYESSGKIDITTPFPFFGQNFTSLYVTINGLISFQKLFVSFKPKPFPLRGRAIIAPFWADVDTTKGGAIWYRQNTTTHLLEVASLDVRKAFPDFQRFSAIWMFVATWEKVPFFENKNENITNTFQTALLTDGRHSFVRFNYHNIKWTSAKSSGGNPNSGLGGTEAVCGFNAGFGNYFYDITRNGYRNISVLDVAVESNVNKSRVWLFRTDDITIQEAN</sequence>
<dbReference type="RefSeq" id="XP_028513868.1">
    <property type="nucleotide sequence ID" value="XM_028658067.1"/>
</dbReference>
<dbReference type="SMART" id="SM00539">
    <property type="entry name" value="NIDO"/>
    <property type="match status" value="1"/>
</dbReference>
<feature type="domain" description="NIDO" evidence="1">
    <location>
        <begin position="116"/>
        <end position="272"/>
    </location>
</feature>
<dbReference type="PROSITE" id="PS51220">
    <property type="entry name" value="NIDO"/>
    <property type="match status" value="1"/>
</dbReference>
<name>A0A913YFS9_EXADI</name>
<evidence type="ECO:0000313" key="3">
    <source>
        <dbReference type="Proteomes" id="UP000887567"/>
    </source>
</evidence>
<dbReference type="Proteomes" id="UP000887567">
    <property type="component" value="Unplaced"/>
</dbReference>
<dbReference type="AlphaFoldDB" id="A0A913YFS9"/>
<dbReference type="PANTHER" id="PTHR13802">
    <property type="entry name" value="MUCIN 4-RELATED"/>
    <property type="match status" value="1"/>
</dbReference>
<dbReference type="KEGG" id="epa:110235748"/>
<organism evidence="2 3">
    <name type="scientific">Exaiptasia diaphana</name>
    <name type="common">Tropical sea anemone</name>
    <name type="synonym">Aiptasia pulchella</name>
    <dbReference type="NCBI Taxonomy" id="2652724"/>
    <lineage>
        <taxon>Eukaryota</taxon>
        <taxon>Metazoa</taxon>
        <taxon>Cnidaria</taxon>
        <taxon>Anthozoa</taxon>
        <taxon>Hexacorallia</taxon>
        <taxon>Actiniaria</taxon>
        <taxon>Aiptasiidae</taxon>
        <taxon>Exaiptasia</taxon>
    </lineage>
</organism>
<dbReference type="InterPro" id="IPR003886">
    <property type="entry name" value="NIDO_dom"/>
</dbReference>
<reference evidence="2" key="1">
    <citation type="submission" date="2022-11" db="UniProtKB">
        <authorList>
            <consortium name="EnsemblMetazoa"/>
        </authorList>
    </citation>
    <scope>IDENTIFICATION</scope>
</reference>
<dbReference type="GeneID" id="110235748"/>
<proteinExistence type="predicted"/>
<dbReference type="PANTHER" id="PTHR13802:SF59">
    <property type="entry name" value="SUSHI DOMAIN-CONTAINING PROTEIN 2"/>
    <property type="match status" value="1"/>
</dbReference>